<dbReference type="AlphaFoldDB" id="A0A0E9VNX7"/>
<dbReference type="EMBL" id="GBXM01029452">
    <property type="protein sequence ID" value="JAH79125.1"/>
    <property type="molecule type" value="Transcribed_RNA"/>
</dbReference>
<proteinExistence type="predicted"/>
<feature type="transmembrane region" description="Helical" evidence="1">
    <location>
        <begin position="12"/>
        <end position="30"/>
    </location>
</feature>
<organism evidence="2">
    <name type="scientific">Anguilla anguilla</name>
    <name type="common">European freshwater eel</name>
    <name type="synonym">Muraena anguilla</name>
    <dbReference type="NCBI Taxonomy" id="7936"/>
    <lineage>
        <taxon>Eukaryota</taxon>
        <taxon>Metazoa</taxon>
        <taxon>Chordata</taxon>
        <taxon>Craniata</taxon>
        <taxon>Vertebrata</taxon>
        <taxon>Euteleostomi</taxon>
        <taxon>Actinopterygii</taxon>
        <taxon>Neopterygii</taxon>
        <taxon>Teleostei</taxon>
        <taxon>Anguilliformes</taxon>
        <taxon>Anguillidae</taxon>
        <taxon>Anguilla</taxon>
    </lineage>
</organism>
<keyword evidence="1" id="KW-0812">Transmembrane</keyword>
<evidence type="ECO:0000313" key="2">
    <source>
        <dbReference type="EMBL" id="JAH79125.1"/>
    </source>
</evidence>
<keyword evidence="1" id="KW-1133">Transmembrane helix</keyword>
<reference evidence="2" key="2">
    <citation type="journal article" date="2015" name="Fish Shellfish Immunol.">
        <title>Early steps in the European eel (Anguilla anguilla)-Vibrio vulnificus interaction in the gills: Role of the RtxA13 toxin.</title>
        <authorList>
            <person name="Callol A."/>
            <person name="Pajuelo D."/>
            <person name="Ebbesson L."/>
            <person name="Teles M."/>
            <person name="MacKenzie S."/>
            <person name="Amaro C."/>
        </authorList>
    </citation>
    <scope>NUCLEOTIDE SEQUENCE</scope>
</reference>
<protein>
    <submittedName>
        <fullName evidence="2">Uncharacterized protein</fullName>
    </submittedName>
</protein>
<keyword evidence="1" id="KW-0472">Membrane</keyword>
<reference evidence="2" key="1">
    <citation type="submission" date="2014-11" db="EMBL/GenBank/DDBJ databases">
        <authorList>
            <person name="Amaro Gonzalez C."/>
        </authorList>
    </citation>
    <scope>NUCLEOTIDE SEQUENCE</scope>
</reference>
<evidence type="ECO:0000256" key="1">
    <source>
        <dbReference type="SAM" id="Phobius"/>
    </source>
</evidence>
<name>A0A0E9VNX7_ANGAN</name>
<sequence>MLNMYQGHLRGKYFFSGFFALPVFVLVIDIKQ</sequence>
<accession>A0A0E9VNX7</accession>